<dbReference type="STRING" id="1399797.GCA_000518285_01066"/>
<dbReference type="RefSeq" id="WP_028127101.1">
    <property type="nucleotide sequence ID" value="NZ_PHNE01000006.1"/>
</dbReference>
<organism evidence="2 3">
    <name type="scientific">Williamsoniiplasma lucivorax</name>
    <dbReference type="NCBI Taxonomy" id="209274"/>
    <lineage>
        <taxon>Bacteria</taxon>
        <taxon>Bacillati</taxon>
        <taxon>Mycoplasmatota</taxon>
        <taxon>Mollicutes</taxon>
        <taxon>Entomoplasmatales</taxon>
        <taxon>Williamsoniiplasma</taxon>
    </lineage>
</organism>
<evidence type="ECO:0000313" key="3">
    <source>
        <dbReference type="Proteomes" id="UP000237865"/>
    </source>
</evidence>
<keyword evidence="1" id="KW-0472">Membrane</keyword>
<feature type="transmembrane region" description="Helical" evidence="1">
    <location>
        <begin position="40"/>
        <end position="60"/>
    </location>
</feature>
<sequence>MRTCSLCKKSIQQWHLFIGGNRYQKHLGCKNKFRALMKPAMIVFMVFIAFAFILTMIAVIPSLFGVWLLVGFLSILTIIVIGVCLLIAILSIFIGYLVIKIKVKNQDYGDDCFDDIIKKTIKNQNELLANQLQQSKIIIVK</sequence>
<keyword evidence="1" id="KW-0812">Transmembrane</keyword>
<dbReference type="Proteomes" id="UP000237865">
    <property type="component" value="Unassembled WGS sequence"/>
</dbReference>
<protein>
    <submittedName>
        <fullName evidence="2">Uncharacterized protein</fullName>
    </submittedName>
</protein>
<feature type="transmembrane region" description="Helical" evidence="1">
    <location>
        <begin position="66"/>
        <end position="99"/>
    </location>
</feature>
<evidence type="ECO:0000256" key="1">
    <source>
        <dbReference type="SAM" id="Phobius"/>
    </source>
</evidence>
<keyword evidence="1" id="KW-1133">Transmembrane helix</keyword>
<comment type="caution">
    <text evidence="2">The sequence shown here is derived from an EMBL/GenBank/DDBJ whole genome shotgun (WGS) entry which is preliminary data.</text>
</comment>
<accession>A0A2S5R9V7</accession>
<proteinExistence type="predicted"/>
<dbReference type="AlphaFoldDB" id="A0A2S5R9V7"/>
<dbReference type="EMBL" id="PHNE01000006">
    <property type="protein sequence ID" value="PPE04111.1"/>
    <property type="molecule type" value="Genomic_DNA"/>
</dbReference>
<gene>
    <name evidence="2" type="ORF">ELUCI_v1c08910</name>
</gene>
<name>A0A2S5R9V7_9MOLU</name>
<evidence type="ECO:0000313" key="2">
    <source>
        <dbReference type="EMBL" id="PPE04111.1"/>
    </source>
</evidence>
<keyword evidence="3" id="KW-1185">Reference proteome</keyword>
<reference evidence="2 3" key="1">
    <citation type="submission" date="2017-11" db="EMBL/GenBank/DDBJ databases">
        <title>Genome sequence of Entomoplasma lucivorax PIPN-2 (ATCC 49196).</title>
        <authorList>
            <person name="Lo W.-S."/>
            <person name="Gasparich G.E."/>
            <person name="Kuo C.-H."/>
        </authorList>
    </citation>
    <scope>NUCLEOTIDE SEQUENCE [LARGE SCALE GENOMIC DNA]</scope>
    <source>
        <strain evidence="2 3">PIPN-2</strain>
    </source>
</reference>